<accession>A0AAU6ULG1</accession>
<dbReference type="EMBL" id="CP095347">
    <property type="protein sequence ID" value="XAG74694.1"/>
    <property type="molecule type" value="Genomic_DNA"/>
</dbReference>
<gene>
    <name evidence="2" type="ORF">MRN42_18275</name>
</gene>
<sequence length="98" mass="10909">MGFFDFYNLKDAFNDVTNEPDTSGKVTKSATLVGKTLFNVGLAAGKVSIAVAKEVPSALLRQSERELKRTDISDNERQKWTDVKSKAESLNDKIKEKQ</sequence>
<reference evidence="2" key="1">
    <citation type="submission" date="2022-03" db="EMBL/GenBank/DDBJ databases">
        <title>Sea Food Isolates.</title>
        <authorList>
            <person name="Li c."/>
        </authorList>
    </citation>
    <scope>NUCLEOTIDE SEQUENCE</scope>
    <source>
        <strain evidence="2">19NY04SH03</strain>
    </source>
</reference>
<evidence type="ECO:0000313" key="2">
    <source>
        <dbReference type="EMBL" id="XAG74694.1"/>
    </source>
</evidence>
<evidence type="ECO:0000256" key="1">
    <source>
        <dbReference type="SAM" id="MobiDB-lite"/>
    </source>
</evidence>
<feature type="region of interest" description="Disordered" evidence="1">
    <location>
        <begin position="70"/>
        <end position="98"/>
    </location>
</feature>
<protein>
    <submittedName>
        <fullName evidence="2">Uncharacterized protein</fullName>
    </submittedName>
</protein>
<name>A0AAU6ULG1_UNCXX</name>
<proteinExistence type="predicted"/>
<dbReference type="AlphaFoldDB" id="A0AAU6ULG1"/>
<organism evidence="2">
    <name type="scientific">bacterium 19NY04SH03</name>
    <dbReference type="NCBI Taxonomy" id="2920647"/>
    <lineage>
        <taxon>Bacteria</taxon>
    </lineage>
</organism>